<evidence type="ECO:0000313" key="1">
    <source>
        <dbReference type="EMBL" id="KAF2674153.1"/>
    </source>
</evidence>
<dbReference type="Gene3D" id="1.20.5.170">
    <property type="match status" value="1"/>
</dbReference>
<dbReference type="SUPFAM" id="SSF57959">
    <property type="entry name" value="Leucine zipper domain"/>
    <property type="match status" value="1"/>
</dbReference>
<protein>
    <recommendedName>
        <fullName evidence="3">BZIP domain-containing protein</fullName>
    </recommendedName>
</protein>
<dbReference type="InterPro" id="IPR046347">
    <property type="entry name" value="bZIP_sf"/>
</dbReference>
<dbReference type="Proteomes" id="UP000799302">
    <property type="component" value="Unassembled WGS sequence"/>
</dbReference>
<sequence length="199" mass="22413">MSTFSVNNFGTQWGSTGDFLAHSSASFDIPEIDWSALNLTQNDEAYFQDGMDVIDPSLQQNEIESPVGSHVLLSQTNTKDADAPKAKLTRTRRFKGVSEPSGQSAAEVRLPEFSDIVRLNFLQRRRAQVRVAQRAYRNREKATITTLRSDVIVLQKQLDEMKNIADNLSKLTSQLPNLPQEVRSNIQRRQMSSKKATSK</sequence>
<dbReference type="GO" id="GO:0003700">
    <property type="term" value="F:DNA-binding transcription factor activity"/>
    <property type="evidence" value="ECO:0007669"/>
    <property type="project" value="InterPro"/>
</dbReference>
<keyword evidence="2" id="KW-1185">Reference proteome</keyword>
<reference evidence="1" key="1">
    <citation type="journal article" date="2020" name="Stud. Mycol.">
        <title>101 Dothideomycetes genomes: a test case for predicting lifestyles and emergence of pathogens.</title>
        <authorList>
            <person name="Haridas S."/>
            <person name="Albert R."/>
            <person name="Binder M."/>
            <person name="Bloem J."/>
            <person name="Labutti K."/>
            <person name="Salamov A."/>
            <person name="Andreopoulos B."/>
            <person name="Baker S."/>
            <person name="Barry K."/>
            <person name="Bills G."/>
            <person name="Bluhm B."/>
            <person name="Cannon C."/>
            <person name="Castanera R."/>
            <person name="Culley D."/>
            <person name="Daum C."/>
            <person name="Ezra D."/>
            <person name="Gonzalez J."/>
            <person name="Henrissat B."/>
            <person name="Kuo A."/>
            <person name="Liang C."/>
            <person name="Lipzen A."/>
            <person name="Lutzoni F."/>
            <person name="Magnuson J."/>
            <person name="Mondo S."/>
            <person name="Nolan M."/>
            <person name="Ohm R."/>
            <person name="Pangilinan J."/>
            <person name="Park H.-J."/>
            <person name="Ramirez L."/>
            <person name="Alfaro M."/>
            <person name="Sun H."/>
            <person name="Tritt A."/>
            <person name="Yoshinaga Y."/>
            <person name="Zwiers L.-H."/>
            <person name="Turgeon B."/>
            <person name="Goodwin S."/>
            <person name="Spatafora J."/>
            <person name="Crous P."/>
            <person name="Grigoriev I."/>
        </authorList>
    </citation>
    <scope>NUCLEOTIDE SEQUENCE</scope>
    <source>
        <strain evidence="1">CBS 115976</strain>
    </source>
</reference>
<proteinExistence type="predicted"/>
<gene>
    <name evidence="1" type="ORF">BT63DRAFT_419463</name>
</gene>
<organism evidence="1 2">
    <name type="scientific">Microthyrium microscopicum</name>
    <dbReference type="NCBI Taxonomy" id="703497"/>
    <lineage>
        <taxon>Eukaryota</taxon>
        <taxon>Fungi</taxon>
        <taxon>Dikarya</taxon>
        <taxon>Ascomycota</taxon>
        <taxon>Pezizomycotina</taxon>
        <taxon>Dothideomycetes</taxon>
        <taxon>Dothideomycetes incertae sedis</taxon>
        <taxon>Microthyriales</taxon>
        <taxon>Microthyriaceae</taxon>
        <taxon>Microthyrium</taxon>
    </lineage>
</organism>
<dbReference type="AlphaFoldDB" id="A0A6A6URQ6"/>
<accession>A0A6A6URQ6</accession>
<evidence type="ECO:0000313" key="2">
    <source>
        <dbReference type="Proteomes" id="UP000799302"/>
    </source>
</evidence>
<dbReference type="EMBL" id="MU004230">
    <property type="protein sequence ID" value="KAF2674153.1"/>
    <property type="molecule type" value="Genomic_DNA"/>
</dbReference>
<dbReference type="CDD" id="cd14688">
    <property type="entry name" value="bZIP_YAP"/>
    <property type="match status" value="1"/>
</dbReference>
<name>A0A6A6URQ6_9PEZI</name>
<evidence type="ECO:0008006" key="3">
    <source>
        <dbReference type="Google" id="ProtNLM"/>
    </source>
</evidence>